<feature type="domain" description="PAC" evidence="3">
    <location>
        <begin position="401"/>
        <end position="453"/>
    </location>
</feature>
<dbReference type="CDD" id="cd00130">
    <property type="entry name" value="PAS"/>
    <property type="match status" value="3"/>
</dbReference>
<keyword evidence="1" id="KW-0812">Transmembrane</keyword>
<reference evidence="7" key="1">
    <citation type="journal article" date="2019" name="Int. J. Syst. Evol. Microbiol.">
        <title>The Global Catalogue of Microorganisms (GCM) 10K type strain sequencing project: providing services to taxonomists for standard genome sequencing and annotation.</title>
        <authorList>
            <consortium name="The Broad Institute Genomics Platform"/>
            <consortium name="The Broad Institute Genome Sequencing Center for Infectious Disease"/>
            <person name="Wu L."/>
            <person name="Ma J."/>
        </authorList>
    </citation>
    <scope>NUCLEOTIDE SEQUENCE [LARGE SCALE GENOMIC DNA]</scope>
    <source>
        <strain evidence="7">CCUG 49452</strain>
    </source>
</reference>
<evidence type="ECO:0000313" key="7">
    <source>
        <dbReference type="Proteomes" id="UP001596001"/>
    </source>
</evidence>
<dbReference type="SMART" id="SM00091">
    <property type="entry name" value="PAS"/>
    <property type="match status" value="3"/>
</dbReference>
<dbReference type="Gene3D" id="3.20.20.450">
    <property type="entry name" value="EAL domain"/>
    <property type="match status" value="1"/>
</dbReference>
<dbReference type="Gene3D" id="3.30.70.270">
    <property type="match status" value="1"/>
</dbReference>
<sequence length="895" mass="99016">MDKSRESGGKRAVQGLLLYFAVGAGWVLGINHLLAGLATNSVEGARYHILADSLYLLVTGGMAWWLLQRSDHARARAFRRTALILRHAPAGIVRADSNGQILWANERMCELTGMSLEELRQHQFRNVVQPADNSWAERQRARLLAGEIDHYRGERQCRRPDTGVIVPVMCTVTLVPRAAREPAHLICVVQDISDSHAARAALERSEAGLHLALEGSGSGMWDWDLRTHQGTVSPSLERLLRYQGADFLHDFCLRTRLHPEERKRVLAAVRLAVATGDPFHQSLRLRCFDGQERWFMARGQRHLDAAGQPERFSGILTDLTHSYMAEERQRLAATVVDNTLEGVVVTDAQSRILSVNAAFTRVLGYTEDELLGKTPRQFKSGRHDQDFYRTMWATMHRTGHWQGEIWNRRKNGEIFPEHMSLSAVRDDAGAITHYVCIFSDISEAKAQQERLEYLAHRDALTGLSNRVWFGQQLEGAVAQAQTRGEHLAVLLINLDRFKDVNDSYGHAVGDEVLQHLARQVRSALRPGDLLGRLAGDELAVVARNLRHADGAAAVARQLLAAVAEPWHSPQGLEVVVGASVGICLYPEHADSAELLLQGAHAAVYGAKARGRGALCFFAEEMTIAARERLELESRLRQALAQEQLELHYQPQADIVTGRILGAEALLRWNDPQEGAISPARFIPVAESSGLIAPLGEWVLRQVCQQGRRWLDAGLPAVTLAVNVSPRQFQLTDLVASTRAVLAETGFPASHLELEITESALAERFEEVLKVLEGLQGLGLHLAVDDFGTGYSSLAHLKRFPIDVLKIDQSFIRDIPHHSDDMAISAAIIAMGHSMTLKVLAEGVETEDQLAFLVERGCDSYQGYLLSRPLPADEFALLLQQQAQTVAPNAEMAAVG</sequence>
<dbReference type="NCBIfam" id="TIGR00254">
    <property type="entry name" value="GGDEF"/>
    <property type="match status" value="1"/>
</dbReference>
<evidence type="ECO:0000259" key="4">
    <source>
        <dbReference type="PROSITE" id="PS50883"/>
    </source>
</evidence>
<evidence type="ECO:0000259" key="3">
    <source>
        <dbReference type="PROSITE" id="PS50113"/>
    </source>
</evidence>
<feature type="domain" description="PAS" evidence="2">
    <location>
        <begin position="205"/>
        <end position="276"/>
    </location>
</feature>
<feature type="domain" description="PAS" evidence="2">
    <location>
        <begin position="328"/>
        <end position="374"/>
    </location>
</feature>
<dbReference type="Pfam" id="PF00990">
    <property type="entry name" value="GGDEF"/>
    <property type="match status" value="1"/>
</dbReference>
<dbReference type="PANTHER" id="PTHR44757">
    <property type="entry name" value="DIGUANYLATE CYCLASE DGCP"/>
    <property type="match status" value="1"/>
</dbReference>
<dbReference type="InterPro" id="IPR001610">
    <property type="entry name" value="PAC"/>
</dbReference>
<dbReference type="SUPFAM" id="SSF141868">
    <property type="entry name" value="EAL domain-like"/>
    <property type="match status" value="1"/>
</dbReference>
<dbReference type="InterPro" id="IPR013655">
    <property type="entry name" value="PAS_fold_3"/>
</dbReference>
<keyword evidence="1" id="KW-0472">Membrane</keyword>
<dbReference type="Gene3D" id="3.30.450.20">
    <property type="entry name" value="PAS domain"/>
    <property type="match status" value="3"/>
</dbReference>
<feature type="transmembrane region" description="Helical" evidence="1">
    <location>
        <begin position="47"/>
        <end position="67"/>
    </location>
</feature>
<dbReference type="Pfam" id="PF08447">
    <property type="entry name" value="PAS_3"/>
    <property type="match status" value="1"/>
</dbReference>
<dbReference type="InterPro" id="IPR043128">
    <property type="entry name" value="Rev_trsase/Diguanyl_cyclase"/>
</dbReference>
<dbReference type="PROSITE" id="PS50112">
    <property type="entry name" value="PAS"/>
    <property type="match status" value="3"/>
</dbReference>
<dbReference type="InterPro" id="IPR013767">
    <property type="entry name" value="PAS_fold"/>
</dbReference>
<keyword evidence="1" id="KW-1133">Transmembrane helix</keyword>
<evidence type="ECO:0000259" key="2">
    <source>
        <dbReference type="PROSITE" id="PS50112"/>
    </source>
</evidence>
<dbReference type="InterPro" id="IPR000160">
    <property type="entry name" value="GGDEF_dom"/>
</dbReference>
<evidence type="ECO:0000313" key="6">
    <source>
        <dbReference type="EMBL" id="MFC4789445.1"/>
    </source>
</evidence>
<dbReference type="PROSITE" id="PS50887">
    <property type="entry name" value="GGDEF"/>
    <property type="match status" value="1"/>
</dbReference>
<dbReference type="Pfam" id="PF00989">
    <property type="entry name" value="PAS"/>
    <property type="match status" value="1"/>
</dbReference>
<dbReference type="PROSITE" id="PS50883">
    <property type="entry name" value="EAL"/>
    <property type="match status" value="1"/>
</dbReference>
<dbReference type="PANTHER" id="PTHR44757:SF2">
    <property type="entry name" value="BIOFILM ARCHITECTURE MAINTENANCE PROTEIN MBAA"/>
    <property type="match status" value="1"/>
</dbReference>
<dbReference type="SUPFAM" id="SSF55073">
    <property type="entry name" value="Nucleotide cyclase"/>
    <property type="match status" value="1"/>
</dbReference>
<dbReference type="CDD" id="cd01949">
    <property type="entry name" value="GGDEF"/>
    <property type="match status" value="1"/>
</dbReference>
<dbReference type="InterPro" id="IPR000700">
    <property type="entry name" value="PAS-assoc_C"/>
</dbReference>
<dbReference type="SMART" id="SM00086">
    <property type="entry name" value="PAC"/>
    <property type="match status" value="3"/>
</dbReference>
<dbReference type="Proteomes" id="UP001596001">
    <property type="component" value="Unassembled WGS sequence"/>
</dbReference>
<dbReference type="InterPro" id="IPR000014">
    <property type="entry name" value="PAS"/>
</dbReference>
<evidence type="ECO:0000259" key="5">
    <source>
        <dbReference type="PROSITE" id="PS50887"/>
    </source>
</evidence>
<dbReference type="NCBIfam" id="TIGR00229">
    <property type="entry name" value="sensory_box"/>
    <property type="match status" value="3"/>
</dbReference>
<dbReference type="InterPro" id="IPR029787">
    <property type="entry name" value="Nucleotide_cyclase"/>
</dbReference>
<accession>A0ABV9QE01</accession>
<dbReference type="InterPro" id="IPR012226">
    <property type="entry name" value="Diguanyl_cyclase/Pdiesterase"/>
</dbReference>
<dbReference type="Pfam" id="PF13426">
    <property type="entry name" value="PAS_9"/>
    <property type="match status" value="1"/>
</dbReference>
<dbReference type="SUPFAM" id="SSF55785">
    <property type="entry name" value="PYP-like sensor domain (PAS domain)"/>
    <property type="match status" value="3"/>
</dbReference>
<dbReference type="EMBL" id="JBHSHJ010000008">
    <property type="protein sequence ID" value="MFC4789445.1"/>
    <property type="molecule type" value="Genomic_DNA"/>
</dbReference>
<dbReference type="InterPro" id="IPR035919">
    <property type="entry name" value="EAL_sf"/>
</dbReference>
<evidence type="ECO:0000256" key="1">
    <source>
        <dbReference type="SAM" id="Phobius"/>
    </source>
</evidence>
<protein>
    <submittedName>
        <fullName evidence="6">EAL domain-containing protein</fullName>
    </submittedName>
</protein>
<dbReference type="InterPro" id="IPR035965">
    <property type="entry name" value="PAS-like_dom_sf"/>
</dbReference>
<feature type="domain" description="GGDEF" evidence="5">
    <location>
        <begin position="485"/>
        <end position="619"/>
    </location>
</feature>
<organism evidence="6 7">
    <name type="scientific">Giesbergeria sinuosa</name>
    <dbReference type="NCBI Taxonomy" id="80883"/>
    <lineage>
        <taxon>Bacteria</taxon>
        <taxon>Pseudomonadati</taxon>
        <taxon>Pseudomonadota</taxon>
        <taxon>Betaproteobacteria</taxon>
        <taxon>Burkholderiales</taxon>
        <taxon>Comamonadaceae</taxon>
        <taxon>Giesbergeria</taxon>
    </lineage>
</organism>
<feature type="domain" description="EAL" evidence="4">
    <location>
        <begin position="628"/>
        <end position="882"/>
    </location>
</feature>
<dbReference type="InterPro" id="IPR001633">
    <property type="entry name" value="EAL_dom"/>
</dbReference>
<name>A0ABV9QE01_9BURK</name>
<dbReference type="SMART" id="SM00267">
    <property type="entry name" value="GGDEF"/>
    <property type="match status" value="1"/>
</dbReference>
<gene>
    <name evidence="6" type="ORF">ACFO6X_10695</name>
</gene>
<dbReference type="InterPro" id="IPR052155">
    <property type="entry name" value="Biofilm_reg_signaling"/>
</dbReference>
<keyword evidence="7" id="KW-1185">Reference proteome</keyword>
<dbReference type="PIRSF" id="PIRSF005925">
    <property type="entry name" value="Dos"/>
    <property type="match status" value="1"/>
</dbReference>
<dbReference type="CDD" id="cd01948">
    <property type="entry name" value="EAL"/>
    <property type="match status" value="1"/>
</dbReference>
<dbReference type="PROSITE" id="PS50113">
    <property type="entry name" value="PAC"/>
    <property type="match status" value="2"/>
</dbReference>
<dbReference type="SMART" id="SM00052">
    <property type="entry name" value="EAL"/>
    <property type="match status" value="1"/>
</dbReference>
<proteinExistence type="predicted"/>
<feature type="domain" description="PAS" evidence="2">
    <location>
        <begin position="77"/>
        <end position="147"/>
    </location>
</feature>
<comment type="caution">
    <text evidence="6">The sequence shown here is derived from an EMBL/GenBank/DDBJ whole genome shotgun (WGS) entry which is preliminary data.</text>
</comment>
<dbReference type="Pfam" id="PF00563">
    <property type="entry name" value="EAL"/>
    <property type="match status" value="1"/>
</dbReference>
<feature type="domain" description="PAC" evidence="3">
    <location>
        <begin position="279"/>
        <end position="331"/>
    </location>
</feature>
<feature type="transmembrane region" description="Helical" evidence="1">
    <location>
        <begin position="12"/>
        <end position="35"/>
    </location>
</feature>